<keyword evidence="6 12" id="KW-1003">Cell membrane</keyword>
<organism evidence="13 14">
    <name type="scientific">Conservatibacter flavescens</name>
    <dbReference type="NCBI Taxonomy" id="28161"/>
    <lineage>
        <taxon>Bacteria</taxon>
        <taxon>Pseudomonadati</taxon>
        <taxon>Pseudomonadota</taxon>
        <taxon>Gammaproteobacteria</taxon>
        <taxon>Pasteurellales</taxon>
        <taxon>Pasteurellaceae</taxon>
        <taxon>Conservatibacter</taxon>
    </lineage>
</organism>
<dbReference type="OrthoDB" id="9815607at2"/>
<dbReference type="Proteomes" id="UP000229329">
    <property type="component" value="Unassembled WGS sequence"/>
</dbReference>
<keyword evidence="14" id="KW-1185">Reference proteome</keyword>
<evidence type="ECO:0000256" key="9">
    <source>
        <dbReference type="ARBA" id="ARBA00022748"/>
    </source>
</evidence>
<evidence type="ECO:0000313" key="14">
    <source>
        <dbReference type="Proteomes" id="UP000229329"/>
    </source>
</evidence>
<feature type="transmembrane region" description="Helical" evidence="12">
    <location>
        <begin position="15"/>
        <end position="35"/>
    </location>
</feature>
<evidence type="ECO:0000256" key="8">
    <source>
        <dbReference type="ARBA" id="ARBA00022692"/>
    </source>
</evidence>
<dbReference type="GO" id="GO:0015886">
    <property type="term" value="P:heme transport"/>
    <property type="evidence" value="ECO:0007669"/>
    <property type="project" value="InterPro"/>
</dbReference>
<keyword evidence="5 12" id="KW-0813">Transport</keyword>
<comment type="function">
    <text evidence="1 12">Required for the export of heme to the periplasm for the biogenesis of c-type cytochromes.</text>
</comment>
<evidence type="ECO:0000256" key="12">
    <source>
        <dbReference type="RuleBase" id="RU363101"/>
    </source>
</evidence>
<keyword evidence="11 12" id="KW-0472">Membrane</keyword>
<dbReference type="PANTHER" id="PTHR37531:SF1">
    <property type="entry name" value="HEME EXPORTER PROTEIN D"/>
    <property type="match status" value="1"/>
</dbReference>
<dbReference type="GO" id="GO:0005886">
    <property type="term" value="C:plasma membrane"/>
    <property type="evidence" value="ECO:0007669"/>
    <property type="project" value="UniProtKB-SubCell"/>
</dbReference>
<dbReference type="EMBL" id="PHHA01000016">
    <property type="protein sequence ID" value="PJG85292.1"/>
    <property type="molecule type" value="Genomic_DNA"/>
</dbReference>
<dbReference type="InterPro" id="IPR007078">
    <property type="entry name" value="Haem_export_protD_CcmD"/>
</dbReference>
<comment type="subcellular location">
    <subcellularLocation>
        <location evidence="2 12">Cell inner membrane</location>
        <topology evidence="2 12">Single-pass membrane protein</topology>
    </subcellularLocation>
</comment>
<evidence type="ECO:0000256" key="11">
    <source>
        <dbReference type="ARBA" id="ARBA00023136"/>
    </source>
</evidence>
<keyword evidence="7 12" id="KW-0997">Cell inner membrane</keyword>
<evidence type="ECO:0000313" key="13">
    <source>
        <dbReference type="EMBL" id="PJG85292.1"/>
    </source>
</evidence>
<accession>A0A2M8S2C3</accession>
<keyword evidence="10 12" id="KW-1133">Transmembrane helix</keyword>
<evidence type="ECO:0000256" key="2">
    <source>
        <dbReference type="ARBA" id="ARBA00004377"/>
    </source>
</evidence>
<comment type="caution">
    <text evidence="13">The sequence shown here is derived from an EMBL/GenBank/DDBJ whole genome shotgun (WGS) entry which is preliminary data.</text>
</comment>
<dbReference type="Pfam" id="PF04995">
    <property type="entry name" value="CcmD"/>
    <property type="match status" value="1"/>
</dbReference>
<evidence type="ECO:0000256" key="4">
    <source>
        <dbReference type="ARBA" id="ARBA00016461"/>
    </source>
</evidence>
<evidence type="ECO:0000256" key="1">
    <source>
        <dbReference type="ARBA" id="ARBA00002442"/>
    </source>
</evidence>
<evidence type="ECO:0000256" key="5">
    <source>
        <dbReference type="ARBA" id="ARBA00022448"/>
    </source>
</evidence>
<keyword evidence="9 12" id="KW-0201">Cytochrome c-type biogenesis</keyword>
<sequence length="68" mass="8072">MFFQTWSDFFDMGGYGFYVWLAYGISLLCIMVLIIQSYKGKDVVLREIRREQQRQARQQAAQRRMGGL</sequence>
<protein>
    <recommendedName>
        <fullName evidence="4 12">Heme exporter protein D</fullName>
    </recommendedName>
</protein>
<dbReference type="PANTHER" id="PTHR37531">
    <property type="entry name" value="HEME EXPORTER PROTEIN D"/>
    <property type="match status" value="1"/>
</dbReference>
<evidence type="ECO:0000256" key="3">
    <source>
        <dbReference type="ARBA" id="ARBA00008741"/>
    </source>
</evidence>
<proteinExistence type="inferred from homology"/>
<dbReference type="AlphaFoldDB" id="A0A2M8S2C3"/>
<evidence type="ECO:0000256" key="6">
    <source>
        <dbReference type="ARBA" id="ARBA00022475"/>
    </source>
</evidence>
<dbReference type="GO" id="GO:1903607">
    <property type="term" value="P:cytochrome c biosynthetic process"/>
    <property type="evidence" value="ECO:0007669"/>
    <property type="project" value="TreeGrafter"/>
</dbReference>
<evidence type="ECO:0000256" key="10">
    <source>
        <dbReference type="ARBA" id="ARBA00022989"/>
    </source>
</evidence>
<evidence type="ECO:0000256" key="7">
    <source>
        <dbReference type="ARBA" id="ARBA00022519"/>
    </source>
</evidence>
<name>A0A2M8S2C3_9PAST</name>
<keyword evidence="8 12" id="KW-0812">Transmembrane</keyword>
<dbReference type="GO" id="GO:0017004">
    <property type="term" value="P:cytochrome complex assembly"/>
    <property type="evidence" value="ECO:0007669"/>
    <property type="project" value="UniProtKB-KW"/>
</dbReference>
<gene>
    <name evidence="13" type="primary">ccmD</name>
    <name evidence="13" type="ORF">CVP05_06915</name>
</gene>
<dbReference type="RefSeq" id="WP_100288848.1">
    <property type="nucleotide sequence ID" value="NZ_PHHA01000016.1"/>
</dbReference>
<comment type="similarity">
    <text evidence="3 12">Belongs to the CcmD/CycX/HelD family.</text>
</comment>
<dbReference type="NCBIfam" id="TIGR03141">
    <property type="entry name" value="cytochro_ccmD"/>
    <property type="match status" value="1"/>
</dbReference>
<dbReference type="InterPro" id="IPR052075">
    <property type="entry name" value="Heme_exporter_D"/>
</dbReference>
<reference evidence="13 14" key="1">
    <citation type="submission" date="2017-11" db="EMBL/GenBank/DDBJ databases">
        <title>Reclassification of Bisgaard taxon 7 as Conservatibacter flavescens gen. nov., sp. nov.</title>
        <authorList>
            <person name="Christensen H."/>
        </authorList>
    </citation>
    <scope>NUCLEOTIDE SEQUENCE [LARGE SCALE GENOMIC DNA]</scope>
    <source>
        <strain evidence="13 14">7_4</strain>
    </source>
</reference>